<dbReference type="InterPro" id="IPR029151">
    <property type="entry name" value="Sensor-like_sf"/>
</dbReference>
<accession>A0A0C2P3R0</accession>
<dbReference type="Gene3D" id="3.30.70.270">
    <property type="match status" value="1"/>
</dbReference>
<comment type="caution">
    <text evidence="4">The sequence shown here is derived from an EMBL/GenBank/DDBJ whole genome shotgun (WGS) entry which is preliminary data.</text>
</comment>
<accession>A0A0C2P058</accession>
<evidence type="ECO:0000313" key="4">
    <source>
        <dbReference type="EMBL" id="KII81062.1"/>
    </source>
</evidence>
<gene>
    <name evidence="4" type="ORF">OJ16_04515</name>
</gene>
<feature type="domain" description="GGDEF" evidence="3">
    <location>
        <begin position="404"/>
        <end position="538"/>
    </location>
</feature>
<evidence type="ECO:0000313" key="5">
    <source>
        <dbReference type="Proteomes" id="UP000031672"/>
    </source>
</evidence>
<dbReference type="PANTHER" id="PTHR46663:SF2">
    <property type="entry name" value="GGDEF DOMAIN-CONTAINING PROTEIN"/>
    <property type="match status" value="1"/>
</dbReference>
<dbReference type="InterPro" id="IPR029787">
    <property type="entry name" value="Nucleotide_cyclase"/>
</dbReference>
<sequence length="545" mass="62586">MNTASFSDLRFFATRFIVIFSLFIATFIAIFYYDSLSDMSTRKSNLEVQQSALLKGKKDYIEWSMGSVVKETALLADILSQRKIYQIADLPNAKLQKEALDEFGNIIELISNRKEIYDQIRYLDLDGNEIIRVNFNDGRPNIVAPHDLQNKLNRYYFQEVMGLKWRQIYISPLDLNIEHNQIEMPFKPMIRFSTPVFDEHGQKQGVVVINYLAKYLLDGLQLFNLNSGTNYMLVNNDGQFLYNDVKSDLEFGFMFDKDDANIYAEFPNLASQIKRTNQGQFETEKGIMTIQSVGSVSNINPYCFQEYHVSNNSSTRWKLVSFSAFDKRIDFKHALKIHYGLILQGALLSVLIAYLLARYQLQQYRDDKRIHYLAHYDALTNLHNRWSFRHQSEAKILLNAKKGQSLCLIYIDLDDFKAINDVHGHAAGDKTLCHAAQMMRTVFGENALLSRLGGDEFAILLHDEQHLENPAQYAASLIQMLQCPIEVSPQVYCQVNASIGGYFDHHGDTPLDELMHQADMAMYQAKHAGKNCTVIISSMQKNANE</sequence>
<feature type="transmembrane region" description="Helical" evidence="2">
    <location>
        <begin position="12"/>
        <end position="33"/>
    </location>
</feature>
<keyword evidence="2" id="KW-0472">Membrane</keyword>
<dbReference type="SUPFAM" id="SSF103190">
    <property type="entry name" value="Sensory domain-like"/>
    <property type="match status" value="2"/>
</dbReference>
<dbReference type="InterPro" id="IPR048760">
    <property type="entry name" value="VP0354-like_sensor_dom"/>
</dbReference>
<dbReference type="GO" id="GO:0005886">
    <property type="term" value="C:plasma membrane"/>
    <property type="evidence" value="ECO:0007669"/>
    <property type="project" value="UniProtKB-SubCell"/>
</dbReference>
<dbReference type="EMBL" id="JTKH01000006">
    <property type="protein sequence ID" value="KII81062.1"/>
    <property type="molecule type" value="Genomic_DNA"/>
</dbReference>
<proteinExistence type="predicted"/>
<dbReference type="InterPro" id="IPR043128">
    <property type="entry name" value="Rev_trsase/Diguanyl_cyclase"/>
</dbReference>
<protein>
    <submittedName>
        <fullName evidence="4">Diguanylate cyclase</fullName>
    </submittedName>
</protein>
<dbReference type="PROSITE" id="PS50887">
    <property type="entry name" value="GGDEF"/>
    <property type="match status" value="1"/>
</dbReference>
<name>A0A0C2P058_9VIBR</name>
<dbReference type="Proteomes" id="UP000031672">
    <property type="component" value="Unassembled WGS sequence"/>
</dbReference>
<dbReference type="Pfam" id="PF21623">
    <property type="entry name" value="HK_sensor_dom_bact"/>
    <property type="match status" value="1"/>
</dbReference>
<reference evidence="4 5" key="1">
    <citation type="submission" date="2014-11" db="EMBL/GenBank/DDBJ databases">
        <title>Draft Genome Sequence of Vibrio piscirenalis strains CECT 8603T and CECT 8604, two marine Gammaproteobacterium isolated from cultured gilthead sea bream (Sparus aurata).</title>
        <authorList>
            <person name="Arahal D.R."/>
            <person name="Rodrigo-Torres L."/>
            <person name="Lucena T."/>
            <person name="Pujalte M.J."/>
        </authorList>
    </citation>
    <scope>NUCLEOTIDE SEQUENCE [LARGE SCALE GENOMIC DNA]</scope>
    <source>
        <strain evidence="4 5">DCR 1-4-2</strain>
    </source>
</reference>
<dbReference type="InterPro" id="IPR052163">
    <property type="entry name" value="DGC-Regulatory_Protein"/>
</dbReference>
<feature type="transmembrane region" description="Helical" evidence="2">
    <location>
        <begin position="337"/>
        <end position="357"/>
    </location>
</feature>
<evidence type="ECO:0000256" key="1">
    <source>
        <dbReference type="ARBA" id="ARBA00004533"/>
    </source>
</evidence>
<keyword evidence="2" id="KW-1133">Transmembrane helix</keyword>
<dbReference type="CDD" id="cd18773">
    <property type="entry name" value="PDC1_HK_sensor"/>
    <property type="match status" value="1"/>
</dbReference>
<evidence type="ECO:0000259" key="3">
    <source>
        <dbReference type="PROSITE" id="PS50887"/>
    </source>
</evidence>
<organism evidence="4 5">
    <name type="scientific">Vibrio renipiscarius</name>
    <dbReference type="NCBI Taxonomy" id="1461322"/>
    <lineage>
        <taxon>Bacteria</taxon>
        <taxon>Pseudomonadati</taxon>
        <taxon>Pseudomonadota</taxon>
        <taxon>Gammaproteobacteria</taxon>
        <taxon>Vibrionales</taxon>
        <taxon>Vibrionaceae</taxon>
        <taxon>Vibrio</taxon>
    </lineage>
</organism>
<keyword evidence="5" id="KW-1185">Reference proteome</keyword>
<dbReference type="PANTHER" id="PTHR46663">
    <property type="entry name" value="DIGUANYLATE CYCLASE DGCT-RELATED"/>
    <property type="match status" value="1"/>
</dbReference>
<dbReference type="RefSeq" id="WP_040988790.1">
    <property type="nucleotide sequence ID" value="NZ_JTKH01000006.1"/>
</dbReference>
<comment type="subcellular location">
    <subcellularLocation>
        <location evidence="1">Cell inner membrane</location>
    </subcellularLocation>
</comment>
<dbReference type="STRING" id="1461322.OJ16_04515"/>
<dbReference type="InterPro" id="IPR000160">
    <property type="entry name" value="GGDEF_dom"/>
</dbReference>
<dbReference type="NCBIfam" id="TIGR00254">
    <property type="entry name" value="GGDEF"/>
    <property type="match status" value="1"/>
</dbReference>
<dbReference type="SUPFAM" id="SSF55073">
    <property type="entry name" value="Nucleotide cyclase"/>
    <property type="match status" value="1"/>
</dbReference>
<dbReference type="Gene3D" id="3.30.450.20">
    <property type="entry name" value="PAS domain"/>
    <property type="match status" value="2"/>
</dbReference>
<dbReference type="SMART" id="SM00267">
    <property type="entry name" value="GGDEF"/>
    <property type="match status" value="1"/>
</dbReference>
<keyword evidence="2" id="KW-0812">Transmembrane</keyword>
<dbReference type="AlphaFoldDB" id="A0A0C2P058"/>
<dbReference type="CDD" id="cd01949">
    <property type="entry name" value="GGDEF"/>
    <property type="match status" value="1"/>
</dbReference>
<evidence type="ECO:0000256" key="2">
    <source>
        <dbReference type="SAM" id="Phobius"/>
    </source>
</evidence>
<dbReference type="OrthoDB" id="9812260at2"/>
<dbReference type="Pfam" id="PF00990">
    <property type="entry name" value="GGDEF"/>
    <property type="match status" value="1"/>
</dbReference>